<dbReference type="PROSITE" id="PS50977">
    <property type="entry name" value="HTH_TETR_2"/>
    <property type="match status" value="1"/>
</dbReference>
<keyword evidence="1" id="KW-0805">Transcription regulation</keyword>
<proteinExistence type="predicted"/>
<evidence type="ECO:0000256" key="1">
    <source>
        <dbReference type="ARBA" id="ARBA00023015"/>
    </source>
</evidence>
<accession>W7YUX0</accession>
<dbReference type="PRINTS" id="PR00455">
    <property type="entry name" value="HTHTETR"/>
</dbReference>
<dbReference type="PROSITE" id="PS01081">
    <property type="entry name" value="HTH_TETR_1"/>
    <property type="match status" value="1"/>
</dbReference>
<organism evidence="6 7">
    <name type="scientific">Paenibacillus pini JCM 16418</name>
    <dbReference type="NCBI Taxonomy" id="1236976"/>
    <lineage>
        <taxon>Bacteria</taxon>
        <taxon>Bacillati</taxon>
        <taxon>Bacillota</taxon>
        <taxon>Bacilli</taxon>
        <taxon>Bacillales</taxon>
        <taxon>Paenibacillaceae</taxon>
        <taxon>Paenibacillus</taxon>
    </lineage>
</organism>
<gene>
    <name evidence="6" type="ORF">JCM16418_194</name>
</gene>
<reference evidence="6 7" key="1">
    <citation type="journal article" date="2014" name="Genome Announc.">
        <title>Draft Genome Sequence of Paenibacillus pini JCM 16418T, Isolated from the Rhizosphere of Pine Tree.</title>
        <authorList>
            <person name="Yuki M."/>
            <person name="Oshima K."/>
            <person name="Suda W."/>
            <person name="Oshida Y."/>
            <person name="Kitamura K."/>
            <person name="Iida Y."/>
            <person name="Hattori M."/>
            <person name="Ohkuma M."/>
        </authorList>
    </citation>
    <scope>NUCLEOTIDE SEQUENCE [LARGE SCALE GENOMIC DNA]</scope>
    <source>
        <strain evidence="6 7">JCM 16418</strain>
    </source>
</reference>
<dbReference type="RefSeq" id="WP_036645243.1">
    <property type="nucleotide sequence ID" value="NZ_BAVZ01000001.1"/>
</dbReference>
<dbReference type="Proteomes" id="UP000019364">
    <property type="component" value="Unassembled WGS sequence"/>
</dbReference>
<keyword evidence="7" id="KW-1185">Reference proteome</keyword>
<evidence type="ECO:0000313" key="6">
    <source>
        <dbReference type="EMBL" id="GAF06244.1"/>
    </source>
</evidence>
<dbReference type="InterPro" id="IPR001647">
    <property type="entry name" value="HTH_TetR"/>
</dbReference>
<dbReference type="InterPro" id="IPR023772">
    <property type="entry name" value="DNA-bd_HTH_TetR-type_CS"/>
</dbReference>
<dbReference type="AlphaFoldDB" id="W7YUX0"/>
<dbReference type="SUPFAM" id="SSF46689">
    <property type="entry name" value="Homeodomain-like"/>
    <property type="match status" value="1"/>
</dbReference>
<dbReference type="PANTHER" id="PTHR47506">
    <property type="entry name" value="TRANSCRIPTIONAL REGULATORY PROTEIN"/>
    <property type="match status" value="1"/>
</dbReference>
<name>W7YUX0_9BACL</name>
<dbReference type="InterPro" id="IPR009057">
    <property type="entry name" value="Homeodomain-like_sf"/>
</dbReference>
<dbReference type="eggNOG" id="COG1309">
    <property type="taxonomic scope" value="Bacteria"/>
</dbReference>
<dbReference type="Pfam" id="PF00440">
    <property type="entry name" value="TetR_N"/>
    <property type="match status" value="1"/>
</dbReference>
<feature type="DNA-binding region" description="H-T-H motif" evidence="4">
    <location>
        <begin position="25"/>
        <end position="44"/>
    </location>
</feature>
<dbReference type="GO" id="GO:0003677">
    <property type="term" value="F:DNA binding"/>
    <property type="evidence" value="ECO:0007669"/>
    <property type="project" value="UniProtKB-UniRule"/>
</dbReference>
<dbReference type="Gene3D" id="1.10.357.10">
    <property type="entry name" value="Tetracycline Repressor, domain 2"/>
    <property type="match status" value="1"/>
</dbReference>
<protein>
    <submittedName>
        <fullName evidence="6">Transcriptional regulator</fullName>
    </submittedName>
</protein>
<evidence type="ECO:0000313" key="7">
    <source>
        <dbReference type="Proteomes" id="UP000019364"/>
    </source>
</evidence>
<evidence type="ECO:0000256" key="2">
    <source>
        <dbReference type="ARBA" id="ARBA00023125"/>
    </source>
</evidence>
<comment type="caution">
    <text evidence="6">The sequence shown here is derived from an EMBL/GenBank/DDBJ whole genome shotgun (WGS) entry which is preliminary data.</text>
</comment>
<keyword evidence="2 4" id="KW-0238">DNA-binding</keyword>
<sequence length="294" mass="34177">MSLTKQKILDSAMRFFLEKGYLATSIQNIADDCGVAKGSLYNFFSSKEDIFIDVLLMQQRKMTEEIEHIRANPKFSIKDVFIQETVCQIEFFLKHSFIMQEMKKLMLPDGKIAPFLSRSRVNLLKYNRDSLIRIFGEDIKPNVWDLVTIYNGIMREFIFLTIFDHKSLVTQEVAVFIVQCMEDMANNTIAHKRPSLLKESDMSEYIQCGMQGEQVPDMTQILHLIQRLQSTIKELPVPNAQKTELQEATLLIQEEMECDNPKIVIVRALIVFLEKESHLKDILKQLEKLVINYS</sequence>
<keyword evidence="3" id="KW-0804">Transcription</keyword>
<dbReference type="EMBL" id="BAVZ01000001">
    <property type="protein sequence ID" value="GAF06244.1"/>
    <property type="molecule type" value="Genomic_DNA"/>
</dbReference>
<evidence type="ECO:0000256" key="4">
    <source>
        <dbReference type="PROSITE-ProRule" id="PRU00335"/>
    </source>
</evidence>
<dbReference type="PANTHER" id="PTHR47506:SF6">
    <property type="entry name" value="HTH-TYPE TRANSCRIPTIONAL REPRESSOR NEMR"/>
    <property type="match status" value="1"/>
</dbReference>
<dbReference type="STRING" id="1236976.JCM16418_194"/>
<feature type="domain" description="HTH tetR-type" evidence="5">
    <location>
        <begin position="2"/>
        <end position="62"/>
    </location>
</feature>
<evidence type="ECO:0000256" key="3">
    <source>
        <dbReference type="ARBA" id="ARBA00023163"/>
    </source>
</evidence>
<dbReference type="OrthoDB" id="9812993at2"/>
<evidence type="ECO:0000259" key="5">
    <source>
        <dbReference type="PROSITE" id="PS50977"/>
    </source>
</evidence>